<evidence type="ECO:0000313" key="2">
    <source>
        <dbReference type="Proteomes" id="UP001596220"/>
    </source>
</evidence>
<keyword evidence="2" id="KW-1185">Reference proteome</keyword>
<proteinExistence type="predicted"/>
<protein>
    <submittedName>
        <fullName evidence="1">Uncharacterized protein</fullName>
    </submittedName>
</protein>
<reference evidence="2" key="1">
    <citation type="journal article" date="2019" name="Int. J. Syst. Evol. Microbiol.">
        <title>The Global Catalogue of Microorganisms (GCM) 10K type strain sequencing project: providing services to taxonomists for standard genome sequencing and annotation.</title>
        <authorList>
            <consortium name="The Broad Institute Genomics Platform"/>
            <consortium name="The Broad Institute Genome Sequencing Center for Infectious Disease"/>
            <person name="Wu L."/>
            <person name="Ma J."/>
        </authorList>
    </citation>
    <scope>NUCLEOTIDE SEQUENCE [LARGE SCALE GENOMIC DNA]</scope>
    <source>
        <strain evidence="2">CGMCC 4.7246</strain>
    </source>
</reference>
<name>A0ABW1PBB3_9PSEU</name>
<evidence type="ECO:0000313" key="1">
    <source>
        <dbReference type="EMBL" id="MFC6092375.1"/>
    </source>
</evidence>
<gene>
    <name evidence="1" type="ORF">ACFP3R_24150</name>
</gene>
<dbReference type="EMBL" id="JBHSQO010000028">
    <property type="protein sequence ID" value="MFC6092375.1"/>
    <property type="molecule type" value="Genomic_DNA"/>
</dbReference>
<accession>A0ABW1PBB3</accession>
<comment type="caution">
    <text evidence="1">The sequence shown here is derived from an EMBL/GenBank/DDBJ whole genome shotgun (WGS) entry which is preliminary data.</text>
</comment>
<dbReference type="RefSeq" id="WP_380638668.1">
    <property type="nucleotide sequence ID" value="NZ_JBHSQO010000028.1"/>
</dbReference>
<sequence>MSTRNITWAEVVELFRQRGLPPSTRENLHEGEYVLHAGNAVVTGNFPLNRGEPHPWDVAWDIGCVVDGDLTVSGSVYDVDDGAAALVVLGDLRTTGIHTTCDPKIVVTGDTTAEVVFGEYTDKYLEFRGDLRAAVQVWLAECAPDHVGGTLSGRLVQPPCADHTHLNAAEVEATTVPVADLLVPEVLDGAGGVDGDALRERLVAGLPVLRG</sequence>
<dbReference type="Proteomes" id="UP001596220">
    <property type="component" value="Unassembled WGS sequence"/>
</dbReference>
<organism evidence="1 2">
    <name type="scientific">Saccharothrix lopnurensis</name>
    <dbReference type="NCBI Taxonomy" id="1670621"/>
    <lineage>
        <taxon>Bacteria</taxon>
        <taxon>Bacillati</taxon>
        <taxon>Actinomycetota</taxon>
        <taxon>Actinomycetes</taxon>
        <taxon>Pseudonocardiales</taxon>
        <taxon>Pseudonocardiaceae</taxon>
        <taxon>Saccharothrix</taxon>
    </lineage>
</organism>